<keyword evidence="3" id="KW-1185">Reference proteome</keyword>
<evidence type="ECO:0000313" key="3">
    <source>
        <dbReference type="Proteomes" id="UP001482620"/>
    </source>
</evidence>
<sequence>MCLLNQTQTSNHTNWGLVIPARGSNTTAQNCTRLPDTPRPKNTSSTRNRTNYPLLFGIEKPCRNVLIPSSDICPAVFGTYSLNATLRTICLYPLFTLIESTSPS</sequence>
<evidence type="ECO:0000256" key="1">
    <source>
        <dbReference type="SAM" id="MobiDB-lite"/>
    </source>
</evidence>
<name>A0ABV0T3M7_9TELE</name>
<dbReference type="EMBL" id="JAHRIQ010020016">
    <property type="protein sequence ID" value="MEQ2227424.1"/>
    <property type="molecule type" value="Genomic_DNA"/>
</dbReference>
<feature type="compositionally biased region" description="Polar residues" evidence="1">
    <location>
        <begin position="40"/>
        <end position="49"/>
    </location>
</feature>
<comment type="caution">
    <text evidence="2">The sequence shown here is derived from an EMBL/GenBank/DDBJ whole genome shotgun (WGS) entry which is preliminary data.</text>
</comment>
<dbReference type="Proteomes" id="UP001482620">
    <property type="component" value="Unassembled WGS sequence"/>
</dbReference>
<feature type="region of interest" description="Disordered" evidence="1">
    <location>
        <begin position="28"/>
        <end position="49"/>
    </location>
</feature>
<reference evidence="2 3" key="1">
    <citation type="submission" date="2021-06" db="EMBL/GenBank/DDBJ databases">
        <authorList>
            <person name="Palmer J.M."/>
        </authorList>
    </citation>
    <scope>NUCLEOTIDE SEQUENCE [LARGE SCALE GENOMIC DNA]</scope>
    <source>
        <strain evidence="3">if_2019</strain>
        <tissue evidence="2">Muscle</tissue>
    </source>
</reference>
<evidence type="ECO:0000313" key="2">
    <source>
        <dbReference type="EMBL" id="MEQ2227424.1"/>
    </source>
</evidence>
<accession>A0ABV0T3M7</accession>
<gene>
    <name evidence="2" type="ORF">ILYODFUR_037590</name>
</gene>
<proteinExistence type="predicted"/>
<organism evidence="2 3">
    <name type="scientific">Ilyodon furcidens</name>
    <name type="common">goldbreast splitfin</name>
    <dbReference type="NCBI Taxonomy" id="33524"/>
    <lineage>
        <taxon>Eukaryota</taxon>
        <taxon>Metazoa</taxon>
        <taxon>Chordata</taxon>
        <taxon>Craniata</taxon>
        <taxon>Vertebrata</taxon>
        <taxon>Euteleostomi</taxon>
        <taxon>Actinopterygii</taxon>
        <taxon>Neopterygii</taxon>
        <taxon>Teleostei</taxon>
        <taxon>Neoteleostei</taxon>
        <taxon>Acanthomorphata</taxon>
        <taxon>Ovalentaria</taxon>
        <taxon>Atherinomorphae</taxon>
        <taxon>Cyprinodontiformes</taxon>
        <taxon>Goodeidae</taxon>
        <taxon>Ilyodon</taxon>
    </lineage>
</organism>
<protein>
    <submittedName>
        <fullName evidence="2">Uncharacterized protein</fullName>
    </submittedName>
</protein>